<dbReference type="AlphaFoldDB" id="A0A015KHM2"/>
<dbReference type="InterPro" id="IPR000210">
    <property type="entry name" value="BTB/POZ_dom"/>
</dbReference>
<dbReference type="Pfam" id="PF00651">
    <property type="entry name" value="BTB"/>
    <property type="match status" value="1"/>
</dbReference>
<feature type="domain" description="BTB" evidence="1">
    <location>
        <begin position="23"/>
        <end position="96"/>
    </location>
</feature>
<evidence type="ECO:0008006" key="5">
    <source>
        <dbReference type="Google" id="ProtNLM"/>
    </source>
</evidence>
<dbReference type="Proteomes" id="UP000022910">
    <property type="component" value="Unassembled WGS sequence"/>
</dbReference>
<evidence type="ECO:0000313" key="4">
    <source>
        <dbReference type="Proteomes" id="UP000022910"/>
    </source>
</evidence>
<dbReference type="SMART" id="SM00225">
    <property type="entry name" value="BTB"/>
    <property type="match status" value="1"/>
</dbReference>
<comment type="caution">
    <text evidence="3">The sequence shown here is derived from an EMBL/GenBank/DDBJ whole genome shotgun (WGS) entry which is preliminary data.</text>
</comment>
<reference evidence="3 4" key="1">
    <citation type="submission" date="2014-02" db="EMBL/GenBank/DDBJ databases">
        <title>Single nucleus genome sequencing reveals high similarity among nuclei of an endomycorrhizal fungus.</title>
        <authorList>
            <person name="Lin K."/>
            <person name="Geurts R."/>
            <person name="Zhang Z."/>
            <person name="Limpens E."/>
            <person name="Saunders D.G."/>
            <person name="Mu D."/>
            <person name="Pang E."/>
            <person name="Cao H."/>
            <person name="Cha H."/>
            <person name="Lin T."/>
            <person name="Zhou Q."/>
            <person name="Shang Y."/>
            <person name="Li Y."/>
            <person name="Ivanov S."/>
            <person name="Sharma T."/>
            <person name="Velzen R.V."/>
            <person name="Ruijter N.D."/>
            <person name="Aanen D.K."/>
            <person name="Win J."/>
            <person name="Kamoun S."/>
            <person name="Bisseling T."/>
            <person name="Huang S."/>
        </authorList>
    </citation>
    <scope>NUCLEOTIDE SEQUENCE [LARGE SCALE GENOMIC DNA]</scope>
    <source>
        <strain evidence="4">DAOM197198w</strain>
    </source>
</reference>
<gene>
    <name evidence="3" type="ORF">RirG_118150</name>
</gene>
<dbReference type="EMBL" id="JEMT01018076">
    <property type="protein sequence ID" value="EXX67029.1"/>
    <property type="molecule type" value="Genomic_DNA"/>
</dbReference>
<dbReference type="PANTHER" id="PTHR24410">
    <property type="entry name" value="HL07962P-RELATED"/>
    <property type="match status" value="1"/>
</dbReference>
<dbReference type="InterPro" id="IPR011705">
    <property type="entry name" value="BACK"/>
</dbReference>
<accession>A0A015KHM2</accession>
<evidence type="ECO:0000313" key="3">
    <source>
        <dbReference type="EMBL" id="EXX67029.1"/>
    </source>
</evidence>
<name>A0A015KHM2_RHIIW</name>
<dbReference type="Gene3D" id="1.25.40.420">
    <property type="match status" value="1"/>
</dbReference>
<protein>
    <recommendedName>
        <fullName evidence="5">Serine-enriched protein</fullName>
    </recommendedName>
</protein>
<dbReference type="HOGENOM" id="CLU_021542_0_1_1"/>
<sequence length="477" mass="55264">MASTFHSGFIRDISSILNDADNFNVIIKVGDHENIGEFKVHSVILRARSPYFKRAFSDEWTTKKNDSNTFIKPNITPTVFEMVLKYIYTGELDLKNHPGEDILNLLVASDELLLEELFTHVQEYLINEQATWVQKNFVLVLHTVFKLKGCEKLQDYCLKSICADPQPFITSKKFPSLDKDILYGLLKRDDFPVEEDVIWNCLIKWGIEQTPGLGKNNSDRTKWSNSNYQALKKTLNQFIPLIRFTEFSSSEYFDKIRPYRAIIPNNIYDDIEEFYFKGTQPKIITLTPRIEKNNVLIGSVLIKPKLASIIAGWFERRNVKALLYKYKFDLYYRSSAHGLNINTFRNYCCGKGRCIVLVKHPSSAKIYGGYNPIGFINSSSGQWYNTTESFIFSFENSEDIQNMKISRVNSSYADYAIYEHNSNNGFNFGNTFQLSNNQYIYSNHPGYYDNNVTNVLSPYFNYNFVPAEIEVFKITVL</sequence>
<feature type="domain" description="TLDc" evidence="2">
    <location>
        <begin position="300"/>
        <end position="475"/>
    </location>
</feature>
<proteinExistence type="predicted"/>
<dbReference type="InterPro" id="IPR006571">
    <property type="entry name" value="TLDc_dom"/>
</dbReference>
<dbReference type="Pfam" id="PF07707">
    <property type="entry name" value="BACK"/>
    <property type="match status" value="1"/>
</dbReference>
<evidence type="ECO:0000259" key="2">
    <source>
        <dbReference type="PROSITE" id="PS51886"/>
    </source>
</evidence>
<evidence type="ECO:0000259" key="1">
    <source>
        <dbReference type="PROSITE" id="PS50097"/>
    </source>
</evidence>
<dbReference type="InterPro" id="IPR011333">
    <property type="entry name" value="SKP1/BTB/POZ_sf"/>
</dbReference>
<organism evidence="3 4">
    <name type="scientific">Rhizophagus irregularis (strain DAOM 197198w)</name>
    <name type="common">Glomus intraradices</name>
    <dbReference type="NCBI Taxonomy" id="1432141"/>
    <lineage>
        <taxon>Eukaryota</taxon>
        <taxon>Fungi</taxon>
        <taxon>Fungi incertae sedis</taxon>
        <taxon>Mucoromycota</taxon>
        <taxon>Glomeromycotina</taxon>
        <taxon>Glomeromycetes</taxon>
        <taxon>Glomerales</taxon>
        <taxon>Glomeraceae</taxon>
        <taxon>Rhizophagus</taxon>
    </lineage>
</organism>
<dbReference type="CDD" id="cd18186">
    <property type="entry name" value="BTB_POZ_ZBTB_KLHL-like"/>
    <property type="match status" value="1"/>
</dbReference>
<dbReference type="PROSITE" id="PS50097">
    <property type="entry name" value="BTB"/>
    <property type="match status" value="1"/>
</dbReference>
<dbReference type="PANTHER" id="PTHR24410:SF23">
    <property type="entry name" value="BTB DOMAIN-CONTAINING PROTEIN-RELATED"/>
    <property type="match status" value="1"/>
</dbReference>
<dbReference type="SUPFAM" id="SSF54695">
    <property type="entry name" value="POZ domain"/>
    <property type="match status" value="1"/>
</dbReference>
<dbReference type="InterPro" id="IPR051481">
    <property type="entry name" value="BTB-POZ/Galectin-3-binding"/>
</dbReference>
<dbReference type="SMR" id="A0A015KHM2"/>
<keyword evidence="4" id="KW-1185">Reference proteome</keyword>
<dbReference type="PROSITE" id="PS51886">
    <property type="entry name" value="TLDC"/>
    <property type="match status" value="1"/>
</dbReference>
<dbReference type="Gene3D" id="3.30.710.10">
    <property type="entry name" value="Potassium Channel Kv1.1, Chain A"/>
    <property type="match status" value="1"/>
</dbReference>
<dbReference type="Pfam" id="PF07534">
    <property type="entry name" value="TLD"/>
    <property type="match status" value="1"/>
</dbReference>